<evidence type="ECO:0000313" key="3">
    <source>
        <dbReference type="EMBL" id="CAE8738436.1"/>
    </source>
</evidence>
<proteinExistence type="predicted"/>
<accession>A0A813M1R2</accession>
<feature type="region of interest" description="Disordered" evidence="1">
    <location>
        <begin position="75"/>
        <end position="107"/>
    </location>
</feature>
<comment type="caution">
    <text evidence="3">The sequence shown here is derived from an EMBL/GenBank/DDBJ whole genome shotgun (WGS) entry which is preliminary data.</text>
</comment>
<evidence type="ECO:0000313" key="4">
    <source>
        <dbReference type="Proteomes" id="UP000626109"/>
    </source>
</evidence>
<evidence type="ECO:0000256" key="2">
    <source>
        <dbReference type="SAM" id="Phobius"/>
    </source>
</evidence>
<protein>
    <submittedName>
        <fullName evidence="3">Uncharacterized protein</fullName>
    </submittedName>
</protein>
<dbReference type="AlphaFoldDB" id="A0A813M1R2"/>
<keyword evidence="2" id="KW-0812">Transmembrane</keyword>
<organism evidence="3 4">
    <name type="scientific">Polarella glacialis</name>
    <name type="common">Dinoflagellate</name>
    <dbReference type="NCBI Taxonomy" id="89957"/>
    <lineage>
        <taxon>Eukaryota</taxon>
        <taxon>Sar</taxon>
        <taxon>Alveolata</taxon>
        <taxon>Dinophyceae</taxon>
        <taxon>Suessiales</taxon>
        <taxon>Suessiaceae</taxon>
        <taxon>Polarella</taxon>
    </lineage>
</organism>
<feature type="transmembrane region" description="Helical" evidence="2">
    <location>
        <begin position="135"/>
        <end position="155"/>
    </location>
</feature>
<dbReference type="EMBL" id="CAJNNW010036944">
    <property type="protein sequence ID" value="CAE8738436.1"/>
    <property type="molecule type" value="Genomic_DNA"/>
</dbReference>
<gene>
    <name evidence="3" type="ORF">PGLA2088_LOCUS49191</name>
</gene>
<sequence>MADYIRRVIRPLLPGLSSEVLEMIVGILEISGESREVDPDDREDIVEALMDGQFCVDDPAAEALVDTLIEKVAAGDRGAEREGRRRKRRSNKLRGLPSAVDADGDSNPMVTSIEMSVVPTPHEAIVATPWRLANWISPCGLVGCIAVAASALLVARLRVINASRAVCA</sequence>
<keyword evidence="2" id="KW-0472">Membrane</keyword>
<keyword evidence="2" id="KW-1133">Transmembrane helix</keyword>
<dbReference type="Proteomes" id="UP000626109">
    <property type="component" value="Unassembled WGS sequence"/>
</dbReference>
<name>A0A813M1R2_POLGL</name>
<reference evidence="3" key="1">
    <citation type="submission" date="2021-02" db="EMBL/GenBank/DDBJ databases">
        <authorList>
            <person name="Dougan E. K."/>
            <person name="Rhodes N."/>
            <person name="Thang M."/>
            <person name="Chan C."/>
        </authorList>
    </citation>
    <scope>NUCLEOTIDE SEQUENCE</scope>
</reference>
<evidence type="ECO:0000256" key="1">
    <source>
        <dbReference type="SAM" id="MobiDB-lite"/>
    </source>
</evidence>